<reference evidence="2" key="1">
    <citation type="submission" date="2016-01" db="EMBL/GenBank/DDBJ databases">
        <authorList>
            <person name="Mitreva M."/>
            <person name="Pepin K.H."/>
            <person name="Mihindukulasuriya K.A."/>
            <person name="Fulton R."/>
            <person name="Fronick C."/>
            <person name="O'Laughlin M."/>
            <person name="Miner T."/>
            <person name="Herter B."/>
            <person name="Rosa B.A."/>
            <person name="Cordes M."/>
            <person name="Tomlinson C."/>
            <person name="Wollam A."/>
            <person name="Palsikar V.B."/>
            <person name="Mardis E.R."/>
            <person name="Wilson R.K."/>
        </authorList>
    </citation>
    <scope>NUCLEOTIDE SEQUENCE [LARGE SCALE GENOMIC DNA]</scope>
    <source>
        <strain evidence="2">DNF00729</strain>
    </source>
</reference>
<proteinExistence type="predicted"/>
<evidence type="ECO:0000313" key="1">
    <source>
        <dbReference type="EMBL" id="KXB67197.1"/>
    </source>
</evidence>
<sequence>MAMNVTSQERANHIRLKLISVIFAIDLALKNSRCNWNENIKTSLRETREKCQETLKELEEVI</sequence>
<organism evidence="1 2">
    <name type="scientific">Aedoeadaptatus coxii</name>
    <dbReference type="NCBI Taxonomy" id="755172"/>
    <lineage>
        <taxon>Bacteria</taxon>
        <taxon>Bacillati</taxon>
        <taxon>Bacillota</taxon>
        <taxon>Tissierellia</taxon>
        <taxon>Tissierellales</taxon>
        <taxon>Peptoniphilaceae</taxon>
        <taxon>Aedoeadaptatus</taxon>
    </lineage>
</organism>
<comment type="caution">
    <text evidence="1">The sequence shown here is derived from an EMBL/GenBank/DDBJ whole genome shotgun (WGS) entry which is preliminary data.</text>
</comment>
<name>A0A134AHK2_9FIRM</name>
<gene>
    <name evidence="1" type="ORF">HMPREF1863_00669</name>
</gene>
<dbReference type="AlphaFoldDB" id="A0A134AHK2"/>
<dbReference type="Proteomes" id="UP000070442">
    <property type="component" value="Unassembled WGS sequence"/>
</dbReference>
<keyword evidence="2" id="KW-1185">Reference proteome</keyword>
<dbReference type="EMBL" id="LSDG01000022">
    <property type="protein sequence ID" value="KXB67197.1"/>
    <property type="molecule type" value="Genomic_DNA"/>
</dbReference>
<evidence type="ECO:0000313" key="2">
    <source>
        <dbReference type="Proteomes" id="UP000070442"/>
    </source>
</evidence>
<accession>A0A134AHK2</accession>
<dbReference type="STRING" id="755172.HMPREF1863_00669"/>
<protein>
    <submittedName>
        <fullName evidence="1">Uncharacterized protein</fullName>
    </submittedName>
</protein>
<dbReference type="PATRIC" id="fig|755172.3.peg.642"/>